<evidence type="ECO:0000256" key="13">
    <source>
        <dbReference type="ARBA" id="ARBA00049456"/>
    </source>
</evidence>
<dbReference type="GO" id="GO:0050660">
    <property type="term" value="F:flavin adenine dinucleotide binding"/>
    <property type="evidence" value="ECO:0007669"/>
    <property type="project" value="InterPro"/>
</dbReference>
<keyword evidence="5" id="KW-0560">Oxidoreductase</keyword>
<comment type="similarity">
    <text evidence="8">Belongs to the DszC flavin monooxygenase family.</text>
</comment>
<dbReference type="PANTHER" id="PTHR43884">
    <property type="entry name" value="ACYL-COA DEHYDROGENASE"/>
    <property type="match status" value="1"/>
</dbReference>
<dbReference type="SUPFAM" id="SSF56645">
    <property type="entry name" value="Acyl-CoA dehydrogenase NM domain-like"/>
    <property type="match status" value="1"/>
</dbReference>
<dbReference type="InterPro" id="IPR046373">
    <property type="entry name" value="Acyl-CoA_Oxase/DH_mid-dom_sf"/>
</dbReference>
<dbReference type="InterPro" id="IPR006091">
    <property type="entry name" value="Acyl-CoA_Oxase/DH_mid-dom"/>
</dbReference>
<dbReference type="AlphaFoldDB" id="C5TB98"/>
<dbReference type="EC" id="1.14.14.21" evidence="9"/>
<accession>C5TB98</accession>
<evidence type="ECO:0000256" key="12">
    <source>
        <dbReference type="ARBA" id="ARBA00048445"/>
    </source>
</evidence>
<dbReference type="Gene3D" id="2.40.110.10">
    <property type="entry name" value="Butyryl-CoA Dehydrogenase, subunit A, domain 2"/>
    <property type="match status" value="1"/>
</dbReference>
<dbReference type="GO" id="GO:0008470">
    <property type="term" value="F:3-methylbutanoyl-CoA dehydrogenase activity"/>
    <property type="evidence" value="ECO:0007669"/>
    <property type="project" value="TreeGrafter"/>
</dbReference>
<dbReference type="Gene3D" id="1.10.540.10">
    <property type="entry name" value="Acyl-CoA dehydrogenase/oxidase, N-terminal domain"/>
    <property type="match status" value="1"/>
</dbReference>
<evidence type="ECO:0000256" key="1">
    <source>
        <dbReference type="ARBA" id="ARBA00004496"/>
    </source>
</evidence>
<evidence type="ECO:0000256" key="5">
    <source>
        <dbReference type="ARBA" id="ARBA00023002"/>
    </source>
</evidence>
<dbReference type="Pfam" id="PF02770">
    <property type="entry name" value="Acyl-CoA_dh_M"/>
    <property type="match status" value="1"/>
</dbReference>
<evidence type="ECO:0000256" key="8">
    <source>
        <dbReference type="ARBA" id="ARBA00034317"/>
    </source>
</evidence>
<sequence>MALEPPVFFFFRFPFFTMPFDLTELLHTLRQTAVERDRQGGHATLEKARIRDAGLLRLAIPQQHGGLEQPWPDIYRLVRQVATVDSSLAHLLAFHQLQVATVLIYGNAEQQHRWLRRTADEQGWWGNALNPRDTRLLAQGEGPDFVLDGTKGFCSGTRGSSYMTVSARHPEGDQPVLGILATDAPGIAVQEDWDPVGQRQTDSGSVRFDQVLLAGTDVMRDHHTPPTVFHTLRNCLAQLVLVNLYLGIAQGAQHEARQYAHAEGRPWIAAAVDRATEDPYLLSRMGDMQAQIAAATALAERAAYAVQAAWERGQSLTAAQRGEVALAVAEAKVIAHRAGLFASQELFEVVGARGTRASLGYDRFWRNVRTHTLHDPLDYKLQTLGRWALNGELPQPANYG</sequence>
<dbReference type="InterPro" id="IPR013786">
    <property type="entry name" value="AcylCoA_DH/ox_N"/>
</dbReference>
<evidence type="ECO:0000256" key="2">
    <source>
        <dbReference type="ARBA" id="ARBA00022630"/>
    </source>
</evidence>
<dbReference type="Pfam" id="PF08028">
    <property type="entry name" value="Acyl-CoA_dh_2"/>
    <property type="match status" value="1"/>
</dbReference>
<proteinExistence type="inferred from homology"/>
<dbReference type="GO" id="GO:0005737">
    <property type="term" value="C:cytoplasm"/>
    <property type="evidence" value="ECO:0007669"/>
    <property type="project" value="UniProtKB-SubCell"/>
</dbReference>
<evidence type="ECO:0000259" key="16">
    <source>
        <dbReference type="Pfam" id="PF08028"/>
    </source>
</evidence>
<evidence type="ECO:0000259" key="14">
    <source>
        <dbReference type="Pfam" id="PF02770"/>
    </source>
</evidence>
<dbReference type="PIRSF" id="PIRSF016578">
    <property type="entry name" value="HsaA"/>
    <property type="match status" value="1"/>
</dbReference>
<dbReference type="InterPro" id="IPR009100">
    <property type="entry name" value="AcylCoA_DH/oxidase_NM_dom_sf"/>
</dbReference>
<dbReference type="SUPFAM" id="SSF47203">
    <property type="entry name" value="Acyl-CoA dehydrogenase C-terminal domain-like"/>
    <property type="match status" value="1"/>
</dbReference>
<keyword evidence="6" id="KW-0503">Monooxygenase</keyword>
<comment type="catalytic activity">
    <reaction evidence="11">
        <text>dibenzothiophene + FMNH2 + O2 = dibenzothiophene 5-oxide + FMN + H2O + H(+)</text>
        <dbReference type="Rhea" id="RHEA:49076"/>
        <dbReference type="ChEBI" id="CHEBI:15377"/>
        <dbReference type="ChEBI" id="CHEBI:15378"/>
        <dbReference type="ChEBI" id="CHEBI:15379"/>
        <dbReference type="ChEBI" id="CHEBI:23681"/>
        <dbReference type="ChEBI" id="CHEBI:23683"/>
        <dbReference type="ChEBI" id="CHEBI:57618"/>
        <dbReference type="ChEBI" id="CHEBI:58210"/>
    </reaction>
</comment>
<evidence type="ECO:0000256" key="4">
    <source>
        <dbReference type="ARBA" id="ARBA00022741"/>
    </source>
</evidence>
<keyword evidence="4" id="KW-0547">Nucleotide-binding</keyword>
<comment type="pathway">
    <text evidence="7">Sulfur metabolism; dibenzothiophene degradation.</text>
</comment>
<dbReference type="Proteomes" id="UP000003856">
    <property type="component" value="Unassembled WGS sequence"/>
</dbReference>
<name>C5TB98_ACIDE</name>
<gene>
    <name evidence="17" type="ORF">AcdelDRAFT_4178</name>
</gene>
<feature type="domain" description="Acyl-CoA dehydrogenase/oxidase N-terminal" evidence="15">
    <location>
        <begin position="32"/>
        <end position="120"/>
    </location>
</feature>
<dbReference type="Pfam" id="PF02771">
    <property type="entry name" value="Acyl-CoA_dh_N"/>
    <property type="match status" value="1"/>
</dbReference>
<feature type="domain" description="Acyl-CoA oxidase/dehydrogenase middle" evidence="14">
    <location>
        <begin position="134"/>
        <end position="211"/>
    </location>
</feature>
<evidence type="ECO:0000313" key="18">
    <source>
        <dbReference type="Proteomes" id="UP000003856"/>
    </source>
</evidence>
<dbReference type="PATRIC" id="fig|573060.9.peg.756"/>
<evidence type="ECO:0000256" key="3">
    <source>
        <dbReference type="ARBA" id="ARBA00022643"/>
    </source>
</evidence>
<dbReference type="InterPro" id="IPR036250">
    <property type="entry name" value="AcylCo_DH-like_C"/>
</dbReference>
<dbReference type="InterPro" id="IPR037069">
    <property type="entry name" value="AcylCoA_DH/ox_N_sf"/>
</dbReference>
<reference evidence="17 18" key="1">
    <citation type="submission" date="2009-05" db="EMBL/GenBank/DDBJ databases">
        <title>The draft genome of Acidovorax delafieldii 2AN.</title>
        <authorList>
            <consortium name="US DOE Joint Genome Institute (JGI-PGF)"/>
            <person name="Lucas S."/>
            <person name="Copeland A."/>
            <person name="Lapidus A."/>
            <person name="Glavina del Rio T."/>
            <person name="Tice H."/>
            <person name="Bruce D."/>
            <person name="Goodwin L."/>
            <person name="Pitluck S."/>
            <person name="Larimer F."/>
            <person name="Land M.L."/>
            <person name="Hauser L."/>
            <person name="Shelobolina E.S."/>
            <person name="Picardal F."/>
            <person name="Roden E."/>
            <person name="Emerson D."/>
        </authorList>
    </citation>
    <scope>NUCLEOTIDE SEQUENCE [LARGE SCALE GENOMIC DNA]</scope>
    <source>
        <strain evidence="17 18">2AN</strain>
    </source>
</reference>
<evidence type="ECO:0000256" key="10">
    <source>
        <dbReference type="ARBA" id="ARBA00034345"/>
    </source>
</evidence>
<keyword evidence="18" id="KW-1185">Reference proteome</keyword>
<comment type="catalytic activity">
    <reaction evidence="13">
        <text>dibenzothiophene + 2 FMNH2 + 2 O2 = dibenzothiophene 5,5-dioxide + 2 FMN + 2 H2O + 2 H(+)</text>
        <dbReference type="Rhea" id="RHEA:49072"/>
        <dbReference type="ChEBI" id="CHEBI:15377"/>
        <dbReference type="ChEBI" id="CHEBI:15378"/>
        <dbReference type="ChEBI" id="CHEBI:15379"/>
        <dbReference type="ChEBI" id="CHEBI:23681"/>
        <dbReference type="ChEBI" id="CHEBI:57618"/>
        <dbReference type="ChEBI" id="CHEBI:58210"/>
        <dbReference type="ChEBI" id="CHEBI:90356"/>
        <dbReference type="EC" id="1.14.14.21"/>
    </reaction>
</comment>
<evidence type="ECO:0000256" key="9">
    <source>
        <dbReference type="ARBA" id="ARBA00034328"/>
    </source>
</evidence>
<keyword evidence="3" id="KW-0288">FMN</keyword>
<evidence type="ECO:0000256" key="6">
    <source>
        <dbReference type="ARBA" id="ARBA00023033"/>
    </source>
</evidence>
<comment type="subcellular location">
    <subcellularLocation>
        <location evidence="1">Cytoplasm</location>
    </subcellularLocation>
</comment>
<evidence type="ECO:0000313" key="17">
    <source>
        <dbReference type="EMBL" id="EER58249.1"/>
    </source>
</evidence>
<keyword evidence="2" id="KW-0285">Flavoprotein</keyword>
<evidence type="ECO:0000256" key="11">
    <source>
        <dbReference type="ARBA" id="ARBA00047859"/>
    </source>
</evidence>
<dbReference type="GO" id="GO:0006552">
    <property type="term" value="P:L-leucine catabolic process"/>
    <property type="evidence" value="ECO:0007669"/>
    <property type="project" value="TreeGrafter"/>
</dbReference>
<comment type="caution">
    <text evidence="17">The sequence shown here is derived from an EMBL/GenBank/DDBJ whole genome shotgun (WGS) entry which is preliminary data.</text>
</comment>
<protein>
    <recommendedName>
        <fullName evidence="10">Dibenzothiophene monooxygenase</fullName>
        <ecNumber evidence="9">1.14.14.21</ecNumber>
    </recommendedName>
</protein>
<organism evidence="17 18">
    <name type="scientific">Acidovorax delafieldii 2AN</name>
    <dbReference type="NCBI Taxonomy" id="573060"/>
    <lineage>
        <taxon>Bacteria</taxon>
        <taxon>Pseudomonadati</taxon>
        <taxon>Pseudomonadota</taxon>
        <taxon>Betaproteobacteria</taxon>
        <taxon>Burkholderiales</taxon>
        <taxon>Comamonadaceae</taxon>
        <taxon>Acidovorax</taxon>
    </lineage>
</organism>
<feature type="domain" description="Acyl-CoA dehydrogenase C-terminal" evidence="16">
    <location>
        <begin position="241"/>
        <end position="375"/>
    </location>
</feature>
<dbReference type="InterPro" id="IPR013107">
    <property type="entry name" value="Acyl-CoA_DH_C"/>
</dbReference>
<dbReference type="EMBL" id="ACQT01000313">
    <property type="protein sequence ID" value="EER58249.1"/>
    <property type="molecule type" value="Genomic_DNA"/>
</dbReference>
<dbReference type="GO" id="GO:0004497">
    <property type="term" value="F:monooxygenase activity"/>
    <property type="evidence" value="ECO:0007669"/>
    <property type="project" value="UniProtKB-KW"/>
</dbReference>
<evidence type="ECO:0000256" key="7">
    <source>
        <dbReference type="ARBA" id="ARBA00034307"/>
    </source>
</evidence>
<comment type="catalytic activity">
    <reaction evidence="12">
        <text>dibenzothiophene 5-oxide + FMNH2 + O2 = dibenzothiophene 5,5-dioxide + FMN + H2O + H(+)</text>
        <dbReference type="Rhea" id="RHEA:49080"/>
        <dbReference type="ChEBI" id="CHEBI:15377"/>
        <dbReference type="ChEBI" id="CHEBI:15378"/>
        <dbReference type="ChEBI" id="CHEBI:15379"/>
        <dbReference type="ChEBI" id="CHEBI:23683"/>
        <dbReference type="ChEBI" id="CHEBI:57618"/>
        <dbReference type="ChEBI" id="CHEBI:58210"/>
        <dbReference type="ChEBI" id="CHEBI:90356"/>
    </reaction>
</comment>
<evidence type="ECO:0000259" key="15">
    <source>
        <dbReference type="Pfam" id="PF02771"/>
    </source>
</evidence>
<dbReference type="Gene3D" id="1.20.140.10">
    <property type="entry name" value="Butyryl-CoA Dehydrogenase, subunit A, domain 3"/>
    <property type="match status" value="1"/>
</dbReference>
<dbReference type="PANTHER" id="PTHR43884:SF12">
    <property type="entry name" value="ISOVALERYL-COA DEHYDROGENASE, MITOCHONDRIAL-RELATED"/>
    <property type="match status" value="1"/>
</dbReference>